<dbReference type="OrthoDB" id="996518at2"/>
<sequence length="186" mass="19888">MSCKLTANITKENCQYQVAGIKSVYLINLDSNPTFEFKKNPDGTTADNKIISKITLDASESIYKVNFVEGTASFTDDLAVNGNGGKYRTHTVNFTVSEYDYNTINQGNALSLGRFIAIIVDKSGRSIVLGRNNGLSATSFNYASGAADADANGWTTVLAGTELEIAKLLEDESVITPIAATVVVTP</sequence>
<accession>A0A2V3Q1P2</accession>
<dbReference type="Proteomes" id="UP000247973">
    <property type="component" value="Unassembled WGS sequence"/>
</dbReference>
<protein>
    <submittedName>
        <fullName evidence="1">Uncharacterized protein</fullName>
    </submittedName>
</protein>
<dbReference type="RefSeq" id="WP_110309185.1">
    <property type="nucleotide sequence ID" value="NZ_QICL01000001.1"/>
</dbReference>
<organism evidence="1 2">
    <name type="scientific">Dysgonomonas alginatilytica</name>
    <dbReference type="NCBI Taxonomy" id="1605892"/>
    <lineage>
        <taxon>Bacteria</taxon>
        <taxon>Pseudomonadati</taxon>
        <taxon>Bacteroidota</taxon>
        <taxon>Bacteroidia</taxon>
        <taxon>Bacteroidales</taxon>
        <taxon>Dysgonomonadaceae</taxon>
        <taxon>Dysgonomonas</taxon>
    </lineage>
</organism>
<keyword evidence="2" id="KW-1185">Reference proteome</keyword>
<proteinExistence type="predicted"/>
<dbReference type="AlphaFoldDB" id="A0A2V3Q1P2"/>
<name>A0A2V3Q1P2_9BACT</name>
<gene>
    <name evidence="1" type="ORF">CLV62_101504</name>
</gene>
<reference evidence="1 2" key="1">
    <citation type="submission" date="2018-03" db="EMBL/GenBank/DDBJ databases">
        <title>Genomic Encyclopedia of Archaeal and Bacterial Type Strains, Phase II (KMG-II): from individual species to whole genera.</title>
        <authorList>
            <person name="Goeker M."/>
        </authorList>
    </citation>
    <scope>NUCLEOTIDE SEQUENCE [LARGE SCALE GENOMIC DNA]</scope>
    <source>
        <strain evidence="1 2">DSM 100214</strain>
    </source>
</reference>
<evidence type="ECO:0000313" key="1">
    <source>
        <dbReference type="EMBL" id="PXV69235.1"/>
    </source>
</evidence>
<comment type="caution">
    <text evidence="1">The sequence shown here is derived from an EMBL/GenBank/DDBJ whole genome shotgun (WGS) entry which is preliminary data.</text>
</comment>
<evidence type="ECO:0000313" key="2">
    <source>
        <dbReference type="Proteomes" id="UP000247973"/>
    </source>
</evidence>
<dbReference type="EMBL" id="QICL01000001">
    <property type="protein sequence ID" value="PXV69235.1"/>
    <property type="molecule type" value="Genomic_DNA"/>
</dbReference>